<feature type="transmembrane region" description="Helical" evidence="1">
    <location>
        <begin position="226"/>
        <end position="244"/>
    </location>
</feature>
<reference evidence="3" key="1">
    <citation type="submission" date="2016-10" db="EMBL/GenBank/DDBJ databases">
        <authorList>
            <person name="Varghese N."/>
            <person name="Submissions S."/>
        </authorList>
    </citation>
    <scope>NUCLEOTIDE SEQUENCE [LARGE SCALE GENOMIC DNA]</scope>
    <source>
        <strain evidence="3">SP</strain>
    </source>
</reference>
<keyword evidence="3" id="KW-1185">Reference proteome</keyword>
<feature type="transmembrane region" description="Helical" evidence="1">
    <location>
        <begin position="396"/>
        <end position="418"/>
    </location>
</feature>
<keyword evidence="1" id="KW-1133">Transmembrane helix</keyword>
<feature type="transmembrane region" description="Helical" evidence="1">
    <location>
        <begin position="424"/>
        <end position="448"/>
    </location>
</feature>
<name>A0A1H3V4M5_9BACI</name>
<accession>A0A1H3V4M5</accession>
<organism evidence="2 3">
    <name type="scientific">Evansella caseinilytica</name>
    <dbReference type="NCBI Taxonomy" id="1503961"/>
    <lineage>
        <taxon>Bacteria</taxon>
        <taxon>Bacillati</taxon>
        <taxon>Bacillota</taxon>
        <taxon>Bacilli</taxon>
        <taxon>Bacillales</taxon>
        <taxon>Bacillaceae</taxon>
        <taxon>Evansella</taxon>
    </lineage>
</organism>
<evidence type="ECO:0000313" key="2">
    <source>
        <dbReference type="EMBL" id="SDZ69151.1"/>
    </source>
</evidence>
<gene>
    <name evidence="2" type="ORF">SAMN05421736_1503</name>
</gene>
<feature type="transmembrane region" description="Helical" evidence="1">
    <location>
        <begin position="170"/>
        <end position="188"/>
    </location>
</feature>
<feature type="transmembrane region" description="Helical" evidence="1">
    <location>
        <begin position="299"/>
        <end position="323"/>
    </location>
</feature>
<dbReference type="Proteomes" id="UP000198935">
    <property type="component" value="Unassembled WGS sequence"/>
</dbReference>
<evidence type="ECO:0000256" key="1">
    <source>
        <dbReference type="SAM" id="Phobius"/>
    </source>
</evidence>
<dbReference type="EMBL" id="FNPI01000050">
    <property type="protein sequence ID" value="SDZ69151.1"/>
    <property type="molecule type" value="Genomic_DNA"/>
</dbReference>
<keyword evidence="1" id="KW-0472">Membrane</keyword>
<dbReference type="AlphaFoldDB" id="A0A1H3V4M5"/>
<feature type="transmembrane region" description="Helical" evidence="1">
    <location>
        <begin position="343"/>
        <end position="365"/>
    </location>
</feature>
<feature type="transmembrane region" description="Helical" evidence="1">
    <location>
        <begin position="250"/>
        <end position="271"/>
    </location>
</feature>
<evidence type="ECO:0000313" key="3">
    <source>
        <dbReference type="Proteomes" id="UP000198935"/>
    </source>
</evidence>
<protein>
    <submittedName>
        <fullName evidence="2">Putative ABC transport system permease protein</fullName>
    </submittedName>
</protein>
<sequence>YRKMDNVQSYVFDDGEITDGFGFSFKHAGYFDVELEEDVLAAAPLGIYGLQKTHLKDDPEKSIHPTSIPGSFLSTPAHGLISLEWAEELKGEAPIDAIRVRVAGIDGYDEQASAKIKALAAEFEADGFTVDIVAGASHQSLTMDVEGLGTVVQPWTTLGAADTILHSWNLVRIVLVILFTLVCLIYTLSRLIYLQKARQPEEEQLRQFGWGEREIVQLRRQEWRRLIGYPFAISLLVLLAYASYTGIWELLAYSGMLLVVLLVLVFVSIFVTEKQAPHRTIPAVKGPLPFQNAWYYRNIVLAAILQLAITTFISVFLTLFLQQEQARTTLTNLGIYVHGEMEWYYVILLALLYTLTALTVVETLAELWKKREKEISLLKQIGWGTSKLSLFYLKEVAVWNGISVVGAALVAIGSFAYLTGDVLGQLPIVFALSAAVYLAFLLAAWLVFRIVERALRMA</sequence>
<proteinExistence type="predicted"/>
<feature type="non-terminal residue" evidence="2">
    <location>
        <position position="1"/>
    </location>
</feature>
<dbReference type="STRING" id="1503961.SAMN05421736_1503"/>
<keyword evidence="1" id="KW-0812">Transmembrane</keyword>